<dbReference type="Proteomes" id="UP001600039">
    <property type="component" value="Unassembled WGS sequence"/>
</dbReference>
<gene>
    <name evidence="1" type="ORF">ACFX5D_04140</name>
</gene>
<protein>
    <submittedName>
        <fullName evidence="1">Uncharacterized protein</fullName>
    </submittedName>
</protein>
<keyword evidence="2" id="KW-1185">Reference proteome</keyword>
<reference evidence="1 2" key="1">
    <citation type="submission" date="2024-06" db="EMBL/GenBank/DDBJ databases">
        <title>Flavobacterium spp. isolated from glacier.</title>
        <authorList>
            <person name="Han D."/>
        </authorList>
    </citation>
    <scope>NUCLEOTIDE SEQUENCE [LARGE SCALE GENOMIC DNA]</scope>
    <source>
        <strain evidence="1 2">LB3P45</strain>
    </source>
</reference>
<proteinExistence type="predicted"/>
<name>A0ABW6HJF6_9FLAO</name>
<organism evidence="1 2">
    <name type="scientific">Flavobacterium fructosi</name>
    <dbReference type="NCBI Taxonomy" id="3230416"/>
    <lineage>
        <taxon>Bacteria</taxon>
        <taxon>Pseudomonadati</taxon>
        <taxon>Bacteroidota</taxon>
        <taxon>Flavobacteriia</taxon>
        <taxon>Flavobacteriales</taxon>
        <taxon>Flavobacteriaceae</taxon>
        <taxon>Flavobacterium</taxon>
    </lineage>
</organism>
<dbReference type="RefSeq" id="WP_379856990.1">
    <property type="nucleotide sequence ID" value="NZ_JBHZQA010000002.1"/>
</dbReference>
<sequence length="79" mass="9440">MNYTNITLQECMKIIEDLSKKDYAFIDEIPEILQKDFNQFIIGHTISLIENRSVTYDMKAYYSKLMKQGTSYSIHWKLH</sequence>
<dbReference type="EMBL" id="JBHZQA010000002">
    <property type="protein sequence ID" value="MFE3847157.1"/>
    <property type="molecule type" value="Genomic_DNA"/>
</dbReference>
<evidence type="ECO:0000313" key="2">
    <source>
        <dbReference type="Proteomes" id="UP001600039"/>
    </source>
</evidence>
<comment type="caution">
    <text evidence="1">The sequence shown here is derived from an EMBL/GenBank/DDBJ whole genome shotgun (WGS) entry which is preliminary data.</text>
</comment>
<accession>A0ABW6HJF6</accession>
<evidence type="ECO:0000313" key="1">
    <source>
        <dbReference type="EMBL" id="MFE3847157.1"/>
    </source>
</evidence>